<dbReference type="AlphaFoldDB" id="A0A6H5HAL4"/>
<protein>
    <submittedName>
        <fullName evidence="2">Uncharacterized protein</fullName>
    </submittedName>
</protein>
<reference evidence="2 3" key="1">
    <citation type="submission" date="2020-02" db="EMBL/GenBank/DDBJ databases">
        <authorList>
            <person name="Ferguson B K."/>
        </authorList>
    </citation>
    <scope>NUCLEOTIDE SEQUENCE [LARGE SCALE GENOMIC DNA]</scope>
</reference>
<keyword evidence="3" id="KW-1185">Reference proteome</keyword>
<dbReference type="EMBL" id="CADCXU010023031">
    <property type="protein sequence ID" value="CAB0010422.1"/>
    <property type="molecule type" value="Genomic_DNA"/>
</dbReference>
<gene>
    <name evidence="2" type="ORF">NTEN_LOCUS15466</name>
</gene>
<organism evidence="2 3">
    <name type="scientific">Nesidiocoris tenuis</name>
    <dbReference type="NCBI Taxonomy" id="355587"/>
    <lineage>
        <taxon>Eukaryota</taxon>
        <taxon>Metazoa</taxon>
        <taxon>Ecdysozoa</taxon>
        <taxon>Arthropoda</taxon>
        <taxon>Hexapoda</taxon>
        <taxon>Insecta</taxon>
        <taxon>Pterygota</taxon>
        <taxon>Neoptera</taxon>
        <taxon>Paraneoptera</taxon>
        <taxon>Hemiptera</taxon>
        <taxon>Heteroptera</taxon>
        <taxon>Panheteroptera</taxon>
        <taxon>Cimicomorpha</taxon>
        <taxon>Miridae</taxon>
        <taxon>Dicyphina</taxon>
        <taxon>Nesidiocoris</taxon>
    </lineage>
</organism>
<sequence length="111" mass="11584">MASHPPSPVETTTPTRPTSSGPTGRWCFELGSAHLWPGGLGGPPVVLYWGEIISPLKPNSVGPGLGKVALALPLYRHLGRGGGTRCPLVVMGPLETTNLPLATYSRPPLPI</sequence>
<feature type="region of interest" description="Disordered" evidence="1">
    <location>
        <begin position="1"/>
        <end position="23"/>
    </location>
</feature>
<name>A0A6H5HAL4_9HEMI</name>
<feature type="compositionally biased region" description="Low complexity" evidence="1">
    <location>
        <begin position="9"/>
        <end position="23"/>
    </location>
</feature>
<proteinExistence type="predicted"/>
<accession>A0A6H5HAL4</accession>
<evidence type="ECO:0000313" key="2">
    <source>
        <dbReference type="EMBL" id="CAB0010422.1"/>
    </source>
</evidence>
<dbReference type="Proteomes" id="UP000479000">
    <property type="component" value="Unassembled WGS sequence"/>
</dbReference>
<evidence type="ECO:0000313" key="3">
    <source>
        <dbReference type="Proteomes" id="UP000479000"/>
    </source>
</evidence>
<evidence type="ECO:0000256" key="1">
    <source>
        <dbReference type="SAM" id="MobiDB-lite"/>
    </source>
</evidence>